<dbReference type="PROSITE" id="PS50931">
    <property type="entry name" value="HTH_LYSR"/>
    <property type="match status" value="1"/>
</dbReference>
<dbReference type="InterPro" id="IPR036390">
    <property type="entry name" value="WH_DNA-bd_sf"/>
</dbReference>
<evidence type="ECO:0000313" key="7">
    <source>
        <dbReference type="Proteomes" id="UP000315700"/>
    </source>
</evidence>
<evidence type="ECO:0000256" key="2">
    <source>
        <dbReference type="ARBA" id="ARBA00023015"/>
    </source>
</evidence>
<dbReference type="CDD" id="cd05466">
    <property type="entry name" value="PBP2_LTTR_substrate"/>
    <property type="match status" value="1"/>
</dbReference>
<dbReference type="InterPro" id="IPR000847">
    <property type="entry name" value="LysR_HTH_N"/>
</dbReference>
<gene>
    <name evidence="6" type="primary">cynR_2</name>
    <name evidence="6" type="ORF">Pan44_39400</name>
</gene>
<reference evidence="6 7" key="1">
    <citation type="submission" date="2019-02" db="EMBL/GenBank/DDBJ databases">
        <title>Deep-cultivation of Planctomycetes and their phenomic and genomic characterization uncovers novel biology.</title>
        <authorList>
            <person name="Wiegand S."/>
            <person name="Jogler M."/>
            <person name="Boedeker C."/>
            <person name="Pinto D."/>
            <person name="Vollmers J."/>
            <person name="Rivas-Marin E."/>
            <person name="Kohn T."/>
            <person name="Peeters S.H."/>
            <person name="Heuer A."/>
            <person name="Rast P."/>
            <person name="Oberbeckmann S."/>
            <person name="Bunk B."/>
            <person name="Jeske O."/>
            <person name="Meyerdierks A."/>
            <person name="Storesund J.E."/>
            <person name="Kallscheuer N."/>
            <person name="Luecker S."/>
            <person name="Lage O.M."/>
            <person name="Pohl T."/>
            <person name="Merkel B.J."/>
            <person name="Hornburger P."/>
            <person name="Mueller R.-W."/>
            <person name="Bruemmer F."/>
            <person name="Labrenz M."/>
            <person name="Spormann A.M."/>
            <person name="Op den Camp H."/>
            <person name="Overmann J."/>
            <person name="Amann R."/>
            <person name="Jetten M.S.M."/>
            <person name="Mascher T."/>
            <person name="Medema M.H."/>
            <person name="Devos D.P."/>
            <person name="Kaster A.-K."/>
            <person name="Ovreas L."/>
            <person name="Rohde M."/>
            <person name="Galperin M.Y."/>
            <person name="Jogler C."/>
        </authorList>
    </citation>
    <scope>NUCLEOTIDE SEQUENCE [LARGE SCALE GENOMIC DNA]</scope>
    <source>
        <strain evidence="6 7">Pan44</strain>
    </source>
</reference>
<dbReference type="SUPFAM" id="SSF46785">
    <property type="entry name" value="Winged helix' DNA-binding domain"/>
    <property type="match status" value="1"/>
</dbReference>
<dbReference type="Gene3D" id="3.40.190.290">
    <property type="match status" value="1"/>
</dbReference>
<evidence type="ECO:0000313" key="6">
    <source>
        <dbReference type="EMBL" id="QDT55892.1"/>
    </source>
</evidence>
<evidence type="ECO:0000259" key="5">
    <source>
        <dbReference type="PROSITE" id="PS50931"/>
    </source>
</evidence>
<dbReference type="KEGG" id="ccos:Pan44_39400"/>
<dbReference type="OrthoDB" id="280324at2"/>
<dbReference type="AlphaFoldDB" id="A0A517SIE4"/>
<comment type="similarity">
    <text evidence="1">Belongs to the LysR transcriptional regulatory family.</text>
</comment>
<evidence type="ECO:0000256" key="4">
    <source>
        <dbReference type="ARBA" id="ARBA00023163"/>
    </source>
</evidence>
<dbReference type="InterPro" id="IPR036388">
    <property type="entry name" value="WH-like_DNA-bd_sf"/>
</dbReference>
<dbReference type="InterPro" id="IPR005119">
    <property type="entry name" value="LysR_subst-bd"/>
</dbReference>
<protein>
    <submittedName>
        <fullName evidence="6">HTH-type transcriptional regulator CynR</fullName>
    </submittedName>
</protein>
<sequence>MQTSPCSHHPELPVSRAGRLRYKDLSLTQLRSFCEVCRLGGFTAAAKAMRLTVPAVWEQVRAIESHYGATLFERAGNRVRPTSQGLLLQQMVKPLLAELDSTKEVLRQTAGMRPERITVVSSLRVQIHEILHGMRNFRKRFPDIGLRLREVDSSDIGRLLTEGNADLAVMLKPATGTLHHPGVEFESVHQMDFLLVTPLGHSILTKQRLRLQDVLSFPLVLGRPEAFSRRRFEAIVHALSPGASYEVALETSSGSLTLAAVKEGLGVGVIAGTRRGVKARGLGVRSLQHWFGVAEVVLARRQGASLPPIHRALADEIRNSIVRSDHGT</sequence>
<proteinExistence type="inferred from homology"/>
<dbReference type="GO" id="GO:0003700">
    <property type="term" value="F:DNA-binding transcription factor activity"/>
    <property type="evidence" value="ECO:0007669"/>
    <property type="project" value="InterPro"/>
</dbReference>
<dbReference type="Proteomes" id="UP000315700">
    <property type="component" value="Chromosome"/>
</dbReference>
<keyword evidence="4" id="KW-0804">Transcription</keyword>
<evidence type="ECO:0000256" key="1">
    <source>
        <dbReference type="ARBA" id="ARBA00009437"/>
    </source>
</evidence>
<dbReference type="Gene3D" id="1.10.10.10">
    <property type="entry name" value="Winged helix-like DNA-binding domain superfamily/Winged helix DNA-binding domain"/>
    <property type="match status" value="1"/>
</dbReference>
<dbReference type="InParanoid" id="A0A517SIE4"/>
<accession>A0A517SIE4</accession>
<dbReference type="SUPFAM" id="SSF53850">
    <property type="entry name" value="Periplasmic binding protein-like II"/>
    <property type="match status" value="1"/>
</dbReference>
<dbReference type="EMBL" id="CP036271">
    <property type="protein sequence ID" value="QDT55892.1"/>
    <property type="molecule type" value="Genomic_DNA"/>
</dbReference>
<dbReference type="GO" id="GO:0003677">
    <property type="term" value="F:DNA binding"/>
    <property type="evidence" value="ECO:0007669"/>
    <property type="project" value="UniProtKB-KW"/>
</dbReference>
<keyword evidence="3" id="KW-0238">DNA-binding</keyword>
<feature type="domain" description="HTH lysR-type" evidence="5">
    <location>
        <begin position="25"/>
        <end position="82"/>
    </location>
</feature>
<organism evidence="6 7">
    <name type="scientific">Caulifigura coniformis</name>
    <dbReference type="NCBI Taxonomy" id="2527983"/>
    <lineage>
        <taxon>Bacteria</taxon>
        <taxon>Pseudomonadati</taxon>
        <taxon>Planctomycetota</taxon>
        <taxon>Planctomycetia</taxon>
        <taxon>Planctomycetales</taxon>
        <taxon>Planctomycetaceae</taxon>
        <taxon>Caulifigura</taxon>
    </lineage>
</organism>
<dbReference type="PANTHER" id="PTHR30346">
    <property type="entry name" value="TRANSCRIPTIONAL DUAL REGULATOR HCAR-RELATED"/>
    <property type="match status" value="1"/>
</dbReference>
<name>A0A517SIE4_9PLAN</name>
<dbReference type="PANTHER" id="PTHR30346:SF28">
    <property type="entry name" value="HTH-TYPE TRANSCRIPTIONAL REGULATOR CYNR"/>
    <property type="match status" value="1"/>
</dbReference>
<dbReference type="Pfam" id="PF00126">
    <property type="entry name" value="HTH_1"/>
    <property type="match status" value="1"/>
</dbReference>
<keyword evidence="7" id="KW-1185">Reference proteome</keyword>
<keyword evidence="2" id="KW-0805">Transcription regulation</keyword>
<dbReference type="Pfam" id="PF03466">
    <property type="entry name" value="LysR_substrate"/>
    <property type="match status" value="1"/>
</dbReference>
<evidence type="ECO:0000256" key="3">
    <source>
        <dbReference type="ARBA" id="ARBA00023125"/>
    </source>
</evidence>
<dbReference type="GO" id="GO:0032993">
    <property type="term" value="C:protein-DNA complex"/>
    <property type="evidence" value="ECO:0007669"/>
    <property type="project" value="TreeGrafter"/>
</dbReference>